<protein>
    <submittedName>
        <fullName evidence="1">HprK-related kinase B</fullName>
    </submittedName>
</protein>
<gene>
    <name evidence="1" type="ORF">JAZ07_02245</name>
</gene>
<name>A0A9E4K9V7_9GAMM</name>
<dbReference type="AlphaFoldDB" id="A0A9E4K9V7"/>
<reference evidence="1" key="1">
    <citation type="journal article" date="2021" name="Proc. Natl. Acad. Sci. U.S.A.">
        <title>Global biogeography of chemosynthetic symbionts reveals both localized and globally distributed symbiont groups. .</title>
        <authorList>
            <person name="Osvatic J.T."/>
            <person name="Wilkins L.G.E."/>
            <person name="Leibrecht L."/>
            <person name="Leray M."/>
            <person name="Zauner S."/>
            <person name="Polzin J."/>
            <person name="Camacho Y."/>
            <person name="Gros O."/>
            <person name="van Gils J.A."/>
            <person name="Eisen J.A."/>
            <person name="Petersen J.M."/>
            <person name="Yuen B."/>
        </authorList>
    </citation>
    <scope>NUCLEOTIDE SEQUENCE</scope>
    <source>
        <strain evidence="1">MAGclacostrist064TRANS</strain>
    </source>
</reference>
<accession>A0A9E4K9V7</accession>
<evidence type="ECO:0000313" key="2">
    <source>
        <dbReference type="Proteomes" id="UP000886667"/>
    </source>
</evidence>
<comment type="caution">
    <text evidence="1">The sequence shown here is derived from an EMBL/GenBank/DDBJ whole genome shotgun (WGS) entry which is preliminary data.</text>
</comment>
<dbReference type="Proteomes" id="UP000886667">
    <property type="component" value="Unassembled WGS sequence"/>
</dbReference>
<keyword evidence="1" id="KW-0418">Kinase</keyword>
<organism evidence="1 2">
    <name type="scientific">Candidatus Thiodiazotropha taylori</name>
    <dbReference type="NCBI Taxonomy" id="2792791"/>
    <lineage>
        <taxon>Bacteria</taxon>
        <taxon>Pseudomonadati</taxon>
        <taxon>Pseudomonadota</taxon>
        <taxon>Gammaproteobacteria</taxon>
        <taxon>Chromatiales</taxon>
        <taxon>Sedimenticolaceae</taxon>
        <taxon>Candidatus Thiodiazotropha</taxon>
    </lineage>
</organism>
<keyword evidence="1" id="KW-0808">Transferase</keyword>
<evidence type="ECO:0000313" key="1">
    <source>
        <dbReference type="EMBL" id="MCG7945148.1"/>
    </source>
</evidence>
<feature type="non-terminal residue" evidence="1">
    <location>
        <position position="170"/>
    </location>
</feature>
<proteinExistence type="predicted"/>
<dbReference type="GO" id="GO:0016301">
    <property type="term" value="F:kinase activity"/>
    <property type="evidence" value="ECO:0007669"/>
    <property type="project" value="UniProtKB-KW"/>
</dbReference>
<dbReference type="EMBL" id="JAEPCM010000040">
    <property type="protein sequence ID" value="MCG7945148.1"/>
    <property type="molecule type" value="Genomic_DNA"/>
</dbReference>
<sequence>MTQSADDYQQMQSKTAAALLIQEQTLHEIPLYLNLGELSVAIKSNSRQLLSRLADYFAHLPQQPADGALEIVAIQSDVLETGIQFSDWKREPGKTGRKDAYLELPDGRLILKVRTGMLFLQSKDHCVAAGPCLTYDNQLVNFINSQIMNWLQNRDWLICHAAALMLGSNA</sequence>